<sequence length="87" mass="8874">MRPSILCAIVLGAIFSGVIAMPIERRTEDDTPMSHCITNCVYHEGTQPPSDNQQQGGGQGGLNNVLGGGVNDVAGTVLAPVNGALGN</sequence>
<feature type="signal peptide" evidence="2">
    <location>
        <begin position="1"/>
        <end position="20"/>
    </location>
</feature>
<feature type="region of interest" description="Disordered" evidence="1">
    <location>
        <begin position="44"/>
        <end position="64"/>
    </location>
</feature>
<reference evidence="3" key="1">
    <citation type="journal article" date="2019" name="Beilstein J. Org. Chem.">
        <title>Nanangenines: drimane sesquiterpenoids as the dominant metabolite cohort of a novel Australian fungus, Aspergillus nanangensis.</title>
        <authorList>
            <person name="Lacey H.J."/>
            <person name="Gilchrist C.L.M."/>
            <person name="Crombie A."/>
            <person name="Kalaitzis J.A."/>
            <person name="Vuong D."/>
            <person name="Rutledge P.J."/>
            <person name="Turner P."/>
            <person name="Pitt J.I."/>
            <person name="Lacey E."/>
            <person name="Chooi Y.H."/>
            <person name="Piggott A.M."/>
        </authorList>
    </citation>
    <scope>NUCLEOTIDE SEQUENCE</scope>
    <source>
        <strain evidence="3">MST-FP2251</strain>
    </source>
</reference>
<protein>
    <submittedName>
        <fullName evidence="3">Uncharacterized protein</fullName>
    </submittedName>
</protein>
<feature type="compositionally biased region" description="Gly residues" evidence="1">
    <location>
        <begin position="55"/>
        <end position="64"/>
    </location>
</feature>
<evidence type="ECO:0000256" key="1">
    <source>
        <dbReference type="SAM" id="MobiDB-lite"/>
    </source>
</evidence>
<accession>A0AAD4CNC5</accession>
<evidence type="ECO:0000313" key="3">
    <source>
        <dbReference type="EMBL" id="KAF9889666.1"/>
    </source>
</evidence>
<evidence type="ECO:0000256" key="2">
    <source>
        <dbReference type="SAM" id="SignalP"/>
    </source>
</evidence>
<name>A0AAD4CNC5_ASPNN</name>
<proteinExistence type="predicted"/>
<feature type="chain" id="PRO_5042278395" evidence="2">
    <location>
        <begin position="21"/>
        <end position="87"/>
    </location>
</feature>
<gene>
    <name evidence="3" type="ORF">FE257_007174</name>
</gene>
<comment type="caution">
    <text evidence="3">The sequence shown here is derived from an EMBL/GenBank/DDBJ whole genome shotgun (WGS) entry which is preliminary data.</text>
</comment>
<organism evidence="3 4">
    <name type="scientific">Aspergillus nanangensis</name>
    <dbReference type="NCBI Taxonomy" id="2582783"/>
    <lineage>
        <taxon>Eukaryota</taxon>
        <taxon>Fungi</taxon>
        <taxon>Dikarya</taxon>
        <taxon>Ascomycota</taxon>
        <taxon>Pezizomycotina</taxon>
        <taxon>Eurotiomycetes</taxon>
        <taxon>Eurotiomycetidae</taxon>
        <taxon>Eurotiales</taxon>
        <taxon>Aspergillaceae</taxon>
        <taxon>Aspergillus</taxon>
        <taxon>Aspergillus subgen. Circumdati</taxon>
    </lineage>
</organism>
<dbReference type="Proteomes" id="UP001194746">
    <property type="component" value="Unassembled WGS sequence"/>
</dbReference>
<keyword evidence="4" id="KW-1185">Reference proteome</keyword>
<evidence type="ECO:0000313" key="4">
    <source>
        <dbReference type="Proteomes" id="UP001194746"/>
    </source>
</evidence>
<reference evidence="3" key="2">
    <citation type="submission" date="2020-02" db="EMBL/GenBank/DDBJ databases">
        <authorList>
            <person name="Gilchrist C.L.M."/>
            <person name="Chooi Y.-H."/>
        </authorList>
    </citation>
    <scope>NUCLEOTIDE SEQUENCE</scope>
    <source>
        <strain evidence="3">MST-FP2251</strain>
    </source>
</reference>
<keyword evidence="2" id="KW-0732">Signal</keyword>
<dbReference type="EMBL" id="VCAU01000034">
    <property type="protein sequence ID" value="KAF9889666.1"/>
    <property type="molecule type" value="Genomic_DNA"/>
</dbReference>
<dbReference type="AlphaFoldDB" id="A0AAD4CNC5"/>